<dbReference type="InterPro" id="IPR038178">
    <property type="entry name" value="Kringle_sf"/>
</dbReference>
<keyword evidence="6" id="KW-0732">Signal</keyword>
<feature type="domain" description="Kringle" evidence="7">
    <location>
        <begin position="523"/>
        <end position="675"/>
    </location>
</feature>
<feature type="region of interest" description="Disordered" evidence="4">
    <location>
        <begin position="461"/>
        <end position="493"/>
    </location>
</feature>
<feature type="compositionally biased region" description="Polar residues" evidence="4">
    <location>
        <begin position="801"/>
        <end position="828"/>
    </location>
</feature>
<dbReference type="InterPro" id="IPR013806">
    <property type="entry name" value="Kringle-like"/>
</dbReference>
<protein>
    <recommendedName>
        <fullName evidence="7">Kringle domain-containing protein</fullName>
    </recommendedName>
</protein>
<feature type="compositionally biased region" description="Polar residues" evidence="4">
    <location>
        <begin position="461"/>
        <end position="473"/>
    </location>
</feature>
<dbReference type="InterPro" id="IPR000001">
    <property type="entry name" value="Kringle"/>
</dbReference>
<proteinExistence type="predicted"/>
<evidence type="ECO:0000256" key="6">
    <source>
        <dbReference type="SAM" id="SignalP"/>
    </source>
</evidence>
<name>A0A3S1C9K3_ELYCH</name>
<feature type="transmembrane region" description="Helical" evidence="5">
    <location>
        <begin position="890"/>
        <end position="912"/>
    </location>
</feature>
<accession>A0A3S1C9K3</accession>
<evidence type="ECO:0000256" key="2">
    <source>
        <dbReference type="ARBA" id="ARBA00023157"/>
    </source>
</evidence>
<sequence length="918" mass="98922">MRLASPVLLVLCLTAWYARVSQAGREEDVYQAEQYQAWTGIYCAEPRPVVNTVRVNHGSHVTYTCLEGTQLTSGSLGVSCSSSSYPTCEVNCGEPLRWDDAAEITYKGFDGTTLGGVMEYRCWDLGERVFNTRTCTHSGWTNDAIFCRDESIDLAGGLGLSVMVDGNVQHQTSGCASVDVATGAERWIGVQFNGQTIDLFMIRVYDDPNVQNEIVTSTLTIRLKRGEQVVKETVIQAEGAALSIEGRDIDGVWLTYPGMQTICAIKIYGQRHYGGCANLFPPYPAVVESSTATTAHLACQAGLVYAGDGQNLGPGAEYNFYTTVNVDGIYSSQEAESSGTIPNSGDIIFELPAGTAESTLIVDLQGTFVIDRIVLGVDGAEVQRVLAATEELETVSECQKGSTSLADGSPKVFVCNYQPQAHALVITLAVHDAAGSNALHTSIAGSNTPATGVQTESGISQFSDLSTSSSPNHLSYEGEGGSPYLGGNHDGWARRKRNAEDSTTVNVTDLNIVGSSTLNGVLECYKSDDGRDYQGRLNVSSLGQECLSWDENAAVLGITDDDFPDLGIEEAQNFCRIVSVGVGDHVPPRLAFSISTDESEVFEKKTLVRYKSGHSVVLYFALRPWTTEGIPFVNSDEFPEGDRNHSYCRNPARSQSRPWCYINPTQSELCVVPRCPIDEGHFLSFKSKYGDIFIAWLWASIQGGGQVHCYRLEYDKETPSLVEMYLSDLTSACQGVDPIVTMVCSWTTVLYQEDDALWYHVIVDCASSTASLSQSTGPSLNPTSVDISTPPPESTSGPPSDQTVSTSEHTVAPTTPASNTQPPASSTPSMKLCPCDCAWKADLVYSDAEVQALVDKITKELSVPQKNLSSTVRAKTCAEDNRQSAVGTGVVGLVLTGLVGTIIFSLDVLGLLKHLCRP</sequence>
<dbReference type="GO" id="GO:0004175">
    <property type="term" value="F:endopeptidase activity"/>
    <property type="evidence" value="ECO:0007669"/>
    <property type="project" value="TreeGrafter"/>
</dbReference>
<comment type="caution">
    <text evidence="8">The sequence shown here is derived from an EMBL/GenBank/DDBJ whole genome shotgun (WGS) entry which is preliminary data.</text>
</comment>
<feature type="chain" id="PRO_5018569323" description="Kringle domain-containing protein" evidence="6">
    <location>
        <begin position="24"/>
        <end position="918"/>
    </location>
</feature>
<reference evidence="8 9" key="1">
    <citation type="submission" date="2019-01" db="EMBL/GenBank/DDBJ databases">
        <title>A draft genome assembly of the solar-powered sea slug Elysia chlorotica.</title>
        <authorList>
            <person name="Cai H."/>
            <person name="Li Q."/>
            <person name="Fang X."/>
            <person name="Li J."/>
            <person name="Curtis N.E."/>
            <person name="Altenburger A."/>
            <person name="Shibata T."/>
            <person name="Feng M."/>
            <person name="Maeda T."/>
            <person name="Schwartz J.A."/>
            <person name="Shigenobu S."/>
            <person name="Lundholm N."/>
            <person name="Nishiyama T."/>
            <person name="Yang H."/>
            <person name="Hasebe M."/>
            <person name="Li S."/>
            <person name="Pierce S.K."/>
            <person name="Wang J."/>
        </authorList>
    </citation>
    <scope>NUCLEOTIDE SEQUENCE [LARGE SCALE GENOMIC DNA]</scope>
    <source>
        <strain evidence="8">EC2010</strain>
        <tissue evidence="8">Whole organism of an adult</tissue>
    </source>
</reference>
<dbReference type="PANTHER" id="PTHR24261:SF7">
    <property type="entry name" value="KRINGLE DOMAIN-CONTAINING PROTEIN"/>
    <property type="match status" value="1"/>
</dbReference>
<feature type="region of interest" description="Disordered" evidence="4">
    <location>
        <begin position="772"/>
        <end position="828"/>
    </location>
</feature>
<dbReference type="STRING" id="188477.A0A3S1C9K3"/>
<evidence type="ECO:0000313" key="8">
    <source>
        <dbReference type="EMBL" id="RUS86637.1"/>
    </source>
</evidence>
<keyword evidence="9" id="KW-1185">Reference proteome</keyword>
<dbReference type="AlphaFoldDB" id="A0A3S1C9K3"/>
<dbReference type="EMBL" id="RQTK01000132">
    <property type="protein sequence ID" value="RUS86637.1"/>
    <property type="molecule type" value="Genomic_DNA"/>
</dbReference>
<evidence type="ECO:0000256" key="3">
    <source>
        <dbReference type="PROSITE-ProRule" id="PRU00121"/>
    </source>
</evidence>
<feature type="compositionally biased region" description="Polar residues" evidence="4">
    <location>
        <begin position="772"/>
        <end position="787"/>
    </location>
</feature>
<dbReference type="PANTHER" id="PTHR24261">
    <property type="entry name" value="PLASMINOGEN-RELATED"/>
    <property type="match status" value="1"/>
</dbReference>
<dbReference type="GO" id="GO:0005615">
    <property type="term" value="C:extracellular space"/>
    <property type="evidence" value="ECO:0007669"/>
    <property type="project" value="TreeGrafter"/>
</dbReference>
<keyword evidence="2" id="KW-1015">Disulfide bond</keyword>
<dbReference type="Gene3D" id="2.40.20.10">
    <property type="entry name" value="Plasminogen Kringle 4"/>
    <property type="match status" value="2"/>
</dbReference>
<keyword evidence="5" id="KW-1133">Transmembrane helix</keyword>
<dbReference type="GO" id="GO:0005102">
    <property type="term" value="F:signaling receptor binding"/>
    <property type="evidence" value="ECO:0007669"/>
    <property type="project" value="TreeGrafter"/>
</dbReference>
<organism evidence="8 9">
    <name type="scientific">Elysia chlorotica</name>
    <name type="common">Eastern emerald elysia</name>
    <name type="synonym">Sea slug</name>
    <dbReference type="NCBI Taxonomy" id="188477"/>
    <lineage>
        <taxon>Eukaryota</taxon>
        <taxon>Metazoa</taxon>
        <taxon>Spiralia</taxon>
        <taxon>Lophotrochozoa</taxon>
        <taxon>Mollusca</taxon>
        <taxon>Gastropoda</taxon>
        <taxon>Heterobranchia</taxon>
        <taxon>Euthyneura</taxon>
        <taxon>Panpulmonata</taxon>
        <taxon>Sacoglossa</taxon>
        <taxon>Placobranchoidea</taxon>
        <taxon>Plakobranchidae</taxon>
        <taxon>Elysia</taxon>
    </lineage>
</organism>
<evidence type="ECO:0000313" key="9">
    <source>
        <dbReference type="Proteomes" id="UP000271974"/>
    </source>
</evidence>
<feature type="signal peptide" evidence="6">
    <location>
        <begin position="1"/>
        <end position="23"/>
    </location>
</feature>
<dbReference type="SMART" id="SM00130">
    <property type="entry name" value="KR"/>
    <property type="match status" value="1"/>
</dbReference>
<dbReference type="PROSITE" id="PS50070">
    <property type="entry name" value="KRINGLE_2"/>
    <property type="match status" value="1"/>
</dbReference>
<dbReference type="InterPro" id="IPR050759">
    <property type="entry name" value="Serine_protease_kringle"/>
</dbReference>
<keyword evidence="5" id="KW-0812">Transmembrane</keyword>
<evidence type="ECO:0000256" key="4">
    <source>
        <dbReference type="SAM" id="MobiDB-lite"/>
    </source>
</evidence>
<keyword evidence="5" id="KW-0472">Membrane</keyword>
<gene>
    <name evidence="8" type="ORF">EGW08_005586</name>
</gene>
<comment type="caution">
    <text evidence="3">Lacks conserved residue(s) required for the propagation of feature annotation.</text>
</comment>
<evidence type="ECO:0000256" key="1">
    <source>
        <dbReference type="ARBA" id="ARBA00022572"/>
    </source>
</evidence>
<keyword evidence="1 3" id="KW-0420">Kringle</keyword>
<dbReference type="OrthoDB" id="6157835at2759"/>
<dbReference type="InterPro" id="IPR018056">
    <property type="entry name" value="Kringle_CS"/>
</dbReference>
<dbReference type="Proteomes" id="UP000271974">
    <property type="component" value="Unassembled WGS sequence"/>
</dbReference>
<dbReference type="SUPFAM" id="SSF57440">
    <property type="entry name" value="Kringle-like"/>
    <property type="match status" value="2"/>
</dbReference>
<evidence type="ECO:0000259" key="7">
    <source>
        <dbReference type="PROSITE" id="PS50070"/>
    </source>
</evidence>
<evidence type="ECO:0000256" key="5">
    <source>
        <dbReference type="SAM" id="Phobius"/>
    </source>
</evidence>
<dbReference type="PROSITE" id="PS00021">
    <property type="entry name" value="KRINGLE_1"/>
    <property type="match status" value="1"/>
</dbReference>